<keyword evidence="2" id="KW-1185">Reference proteome</keyword>
<name>A0ABP9HZ42_9ACTN</name>
<proteinExistence type="predicted"/>
<reference evidence="2" key="1">
    <citation type="journal article" date="2019" name="Int. J. Syst. Evol. Microbiol.">
        <title>The Global Catalogue of Microorganisms (GCM) 10K type strain sequencing project: providing services to taxonomists for standard genome sequencing and annotation.</title>
        <authorList>
            <consortium name="The Broad Institute Genomics Platform"/>
            <consortium name="The Broad Institute Genome Sequencing Center for Infectious Disease"/>
            <person name="Wu L."/>
            <person name="Ma J."/>
        </authorList>
    </citation>
    <scope>NUCLEOTIDE SEQUENCE [LARGE SCALE GENOMIC DNA]</scope>
    <source>
        <strain evidence="2">JCM 18126</strain>
    </source>
</reference>
<protein>
    <submittedName>
        <fullName evidence="1">Uncharacterized protein</fullName>
    </submittedName>
</protein>
<accession>A0ABP9HZ42</accession>
<gene>
    <name evidence="1" type="ORF">GCM10023225_23260</name>
</gene>
<dbReference type="Proteomes" id="UP001501195">
    <property type="component" value="Unassembled WGS sequence"/>
</dbReference>
<organism evidence="1 2">
    <name type="scientific">Kineococcus glutinatus</name>
    <dbReference type="NCBI Taxonomy" id="1070872"/>
    <lineage>
        <taxon>Bacteria</taxon>
        <taxon>Bacillati</taxon>
        <taxon>Actinomycetota</taxon>
        <taxon>Actinomycetes</taxon>
        <taxon>Kineosporiales</taxon>
        <taxon>Kineosporiaceae</taxon>
        <taxon>Kineococcus</taxon>
    </lineage>
</organism>
<dbReference type="RefSeq" id="WP_345712729.1">
    <property type="nucleotide sequence ID" value="NZ_BAABIL010000349.1"/>
</dbReference>
<sequence length="71" mass="7638">MACPSSSTRAVVVRAWFAEHRQITSGDDAQLTGLTVAGGRRQLEKLAQEDWVRRGEAVGRNAHHLPGSALG</sequence>
<dbReference type="EMBL" id="BAABIL010000349">
    <property type="protein sequence ID" value="GAA4983080.1"/>
    <property type="molecule type" value="Genomic_DNA"/>
</dbReference>
<evidence type="ECO:0000313" key="2">
    <source>
        <dbReference type="Proteomes" id="UP001501195"/>
    </source>
</evidence>
<comment type="caution">
    <text evidence="1">The sequence shown here is derived from an EMBL/GenBank/DDBJ whole genome shotgun (WGS) entry which is preliminary data.</text>
</comment>
<evidence type="ECO:0000313" key="1">
    <source>
        <dbReference type="EMBL" id="GAA4983080.1"/>
    </source>
</evidence>